<dbReference type="InterPro" id="IPR050942">
    <property type="entry name" value="F-box_BR-signaling"/>
</dbReference>
<keyword evidence="3" id="KW-1185">Reference proteome</keyword>
<proteinExistence type="predicted"/>
<dbReference type="Pfam" id="PF03478">
    <property type="entry name" value="Beta-prop_KIB1-4"/>
    <property type="match status" value="1"/>
</dbReference>
<feature type="domain" description="KIB1-4 beta-propeller" evidence="1">
    <location>
        <begin position="314"/>
        <end position="580"/>
    </location>
</feature>
<evidence type="ECO:0000313" key="2">
    <source>
        <dbReference type="EMBL" id="KAF3551237.1"/>
    </source>
</evidence>
<evidence type="ECO:0000259" key="1">
    <source>
        <dbReference type="Pfam" id="PF03478"/>
    </source>
</evidence>
<protein>
    <recommendedName>
        <fullName evidence="1">KIB1-4 beta-propeller domain-containing protein</fullName>
    </recommendedName>
</protein>
<comment type="caution">
    <text evidence="2">The sequence shown here is derived from an EMBL/GenBank/DDBJ whole genome shotgun (WGS) entry which is preliminary data.</text>
</comment>
<organism evidence="2 3">
    <name type="scientific">Brassica cretica</name>
    <name type="common">Mustard</name>
    <dbReference type="NCBI Taxonomy" id="69181"/>
    <lineage>
        <taxon>Eukaryota</taxon>
        <taxon>Viridiplantae</taxon>
        <taxon>Streptophyta</taxon>
        <taxon>Embryophyta</taxon>
        <taxon>Tracheophyta</taxon>
        <taxon>Spermatophyta</taxon>
        <taxon>Magnoliopsida</taxon>
        <taxon>eudicotyledons</taxon>
        <taxon>Gunneridae</taxon>
        <taxon>Pentapetalae</taxon>
        <taxon>rosids</taxon>
        <taxon>malvids</taxon>
        <taxon>Brassicales</taxon>
        <taxon>Brassicaceae</taxon>
        <taxon>Brassiceae</taxon>
        <taxon>Brassica</taxon>
    </lineage>
</organism>
<reference evidence="2 3" key="1">
    <citation type="journal article" date="2020" name="BMC Genomics">
        <title>Intraspecific diversification of the crop wild relative Brassica cretica Lam. using demographic model selection.</title>
        <authorList>
            <person name="Kioukis A."/>
            <person name="Michalopoulou V.A."/>
            <person name="Briers L."/>
            <person name="Pirintsos S."/>
            <person name="Studholme D.J."/>
            <person name="Pavlidis P."/>
            <person name="Sarris P.F."/>
        </authorList>
    </citation>
    <scope>NUCLEOTIDE SEQUENCE [LARGE SCALE GENOMIC DNA]</scope>
    <source>
        <strain evidence="3">cv. PFS-1207/04</strain>
    </source>
</reference>
<dbReference type="EMBL" id="QGKV02000832">
    <property type="protein sequence ID" value="KAF3551237.1"/>
    <property type="molecule type" value="Genomic_DNA"/>
</dbReference>
<dbReference type="PANTHER" id="PTHR44259">
    <property type="entry name" value="OS07G0183000 PROTEIN-RELATED"/>
    <property type="match status" value="1"/>
</dbReference>
<gene>
    <name evidence="2" type="ORF">DY000_02002545</name>
</gene>
<name>A0ABQ7CJQ1_BRACR</name>
<sequence length="619" mass="69733">MASSLLLNLSLRKLALRYQTLRMFSSSTTTNPYLVYAKTIYGNPNEDLHVRSDIHYFDPVKEDEVIVRDKALPMEFRKECFVVGMSHGWVVFKARSDDKKDKVIYISDYYSPCGSKSNPKTIPLHPMGQPNPAQQLGVTNAAMTCSPDQSNDFAVAVNCLGPVINFFRPGGKHKDSGSVFFTTPLQHFNQSKIRLKKRLAHSETLLRAGQAMSSSLLLSLSSKPSLRKLAMVVFFSSISFSSFCTFSSSYVYFARFPQRCQTLRTFSSSSTNPYLLYRVTCCGEKGDEESPGVMTQLHTFDPAKDEHIIVGDKPFPKELVGSSLVGSSHGWGVFLWGQRSILISDFCNPLSFKSKPKFIRLLPRPDLISCQSDLVSGVAMSSSPQEEEGYLVAVKFTGRPVSIYKPSDTKAVHLTLPHNVFDHFEPSKLMHSKRDQRFYMPSSGGHHLWSWDGHESTEPEFHELRFHNLPQFSHSELQLLDSCHRTQHLVESSSGQRFLVKWYVQSIKALGFNCGGTKRFMVFREEEDMNMCYTEDIGDLCIFLGNNEPFCVKASLFPGLNSNSIYFVGEAYGEGYGVYNIATRTPRSFKPKPTTSDSPSGQGFMLPLWAPHWLPPFPL</sequence>
<dbReference type="PANTHER" id="PTHR44259:SF97">
    <property type="entry name" value="DUF295 DOMAIN-CONTAINING PROTEIN"/>
    <property type="match status" value="1"/>
</dbReference>
<dbReference type="InterPro" id="IPR005174">
    <property type="entry name" value="KIB1-4_b-propeller"/>
</dbReference>
<dbReference type="Proteomes" id="UP000266723">
    <property type="component" value="Unassembled WGS sequence"/>
</dbReference>
<evidence type="ECO:0000313" key="3">
    <source>
        <dbReference type="Proteomes" id="UP000266723"/>
    </source>
</evidence>
<accession>A0ABQ7CJQ1</accession>